<comment type="caution">
    <text evidence="14">The sequence shown here is derived from an EMBL/GenBank/DDBJ whole genome shotgun (WGS) entry which is preliminary data.</text>
</comment>
<comment type="catalytic activity">
    <reaction evidence="1">
        <text>chorismate + L-glutamine = 4-amino-4-deoxychorismate + L-glutamate</text>
        <dbReference type="Rhea" id="RHEA:11672"/>
        <dbReference type="ChEBI" id="CHEBI:29748"/>
        <dbReference type="ChEBI" id="CHEBI:29985"/>
        <dbReference type="ChEBI" id="CHEBI:58359"/>
        <dbReference type="ChEBI" id="CHEBI:58406"/>
        <dbReference type="EC" id="2.6.1.85"/>
    </reaction>
</comment>
<dbReference type="Proteomes" id="UP001152607">
    <property type="component" value="Unassembled WGS sequence"/>
</dbReference>
<evidence type="ECO:0000256" key="8">
    <source>
        <dbReference type="ARBA" id="ARBA00031329"/>
    </source>
</evidence>
<dbReference type="Gene3D" id="3.40.50.880">
    <property type="match status" value="1"/>
</dbReference>
<dbReference type="PROSITE" id="PS51273">
    <property type="entry name" value="GATASE_TYPE_1"/>
    <property type="match status" value="1"/>
</dbReference>
<gene>
    <name evidence="14" type="ORF">PDIGIT_LOCUS6700</name>
</gene>
<name>A0A9W4XUS6_9PLEO</name>
<evidence type="ECO:0000256" key="9">
    <source>
        <dbReference type="ARBA" id="ARBA00031904"/>
    </source>
</evidence>
<comment type="pathway">
    <text evidence="2">Cofactor biosynthesis; tetrahydrofolate biosynthesis; 4-aminobenzoate from chorismate: step 1/2.</text>
</comment>
<proteinExistence type="inferred from homology"/>
<dbReference type="InterPro" id="IPR017926">
    <property type="entry name" value="GATASE"/>
</dbReference>
<comment type="similarity">
    <text evidence="3">In the C-terminal section; belongs to the anthranilate synthase component I family.</text>
</comment>
<evidence type="ECO:0000313" key="15">
    <source>
        <dbReference type="Proteomes" id="UP001152607"/>
    </source>
</evidence>
<dbReference type="SUPFAM" id="SSF56322">
    <property type="entry name" value="ADC synthase"/>
    <property type="match status" value="1"/>
</dbReference>
<evidence type="ECO:0000256" key="1">
    <source>
        <dbReference type="ARBA" id="ARBA00001000"/>
    </source>
</evidence>
<dbReference type="Pfam" id="PF04715">
    <property type="entry name" value="Anth_synt_I_N"/>
    <property type="match status" value="1"/>
</dbReference>
<accession>A0A9W4XUS6</accession>
<dbReference type="PANTHER" id="PTHR11236">
    <property type="entry name" value="AMINOBENZOATE/ANTHRANILATE SYNTHASE"/>
    <property type="match status" value="1"/>
</dbReference>
<feature type="domain" description="Glutamine amidotransferase" evidence="11">
    <location>
        <begin position="16"/>
        <end position="233"/>
    </location>
</feature>
<evidence type="ECO:0000259" key="11">
    <source>
        <dbReference type="Pfam" id="PF00117"/>
    </source>
</evidence>
<evidence type="ECO:0000256" key="5">
    <source>
        <dbReference type="ARBA" id="ARBA00022679"/>
    </source>
</evidence>
<evidence type="ECO:0000256" key="10">
    <source>
        <dbReference type="SAM" id="MobiDB-lite"/>
    </source>
</evidence>
<sequence>MAPAGCIPGRRPRVLYLDAYDSFSNNIVAQIEQCLDAEVIKCPIDAIETVSQDCVSPEFLRYLKAFDGVVAGPGPGWAKCEKDVGLMGELWRLQDEDLLPVLGVCLGFQSMCLAFGADIQRLNEPRHGLVADILHNQESIFQGVQQLSTTQYHSLQVLIEHRMQTKKAVRYPAELWESTEACPQIKPLAWDFDSKRNGAVLMAAKHINKPFWGVQFHPESICTNEEGTRLVQNWWREAQVWKRERAANQTVNVSPRKLHVAALPTKSGAGATANIYHQNVGLSPDEMVSLIENGDGESIPGLPPTTVHCQTIGSGRLTISDIVEHFGISRNESIVLESGLHDLRPMHPDTGRYSIIGLVIPKETLKIHYYSGSRTMQVLDGCGEVYREWQTTDFWQWIKEFMTSLRLKLQHRPNSPTWAPFWGGLMGYASYEAGLQTIGVESGPDAAYPDACFAYVTRSIVVDHQLKKAYVQSIRGEDDHEWVGETWDQIYEASARKSLESTPSSTPVPKPNPFERDDTLNTYISSCEEFVVDQKEYLGKVASCQEVIADGQSYELCLTATNQIRARKPRICRLSTAEDNGLSWNLYKRLTLQNPAPFSAFMRMDNVHILSSSPERFISWDRSQSAQCRPIKGTVAKKPDITTEIAHNILSSSKERAENLMIVDLVRHQLHGVYGSGNVHVPKLMQVEEYETLWQLVSVIDAIPPSVQKPQTPDEWQEPTDYIAASKTPQQPTEYLGYDAFVQSLPPGSMTGAPKKRSCELLATQEQRPQQQHQRRGIYSGVLGYLDIGGAGDFSVIIRTAVKIDPTPSPSSASSLEDTWLIGAGGAITAQSDPSAEYDEMLTKFQSTAQAFSPCAEIAAQRGTKRAGADDDDEDDPVKRFNRLVAETLRDGDADGRAGVEREGASEDERRRADELLEESGSLLVMLDRLQRQLRAVEENRAAALGRT</sequence>
<feature type="region of interest" description="Disordered" evidence="10">
    <location>
        <begin position="892"/>
        <end position="914"/>
    </location>
</feature>
<dbReference type="OrthoDB" id="64220at2759"/>
<dbReference type="GO" id="GO:0005737">
    <property type="term" value="C:cytoplasm"/>
    <property type="evidence" value="ECO:0007669"/>
    <property type="project" value="TreeGrafter"/>
</dbReference>
<protein>
    <recommendedName>
        <fullName evidence="4">aminodeoxychorismate synthase</fullName>
        <ecNumber evidence="4">2.6.1.85</ecNumber>
    </recommendedName>
    <alternativeName>
        <fullName evidence="8">Para-aminobenzoate synthase</fullName>
    </alternativeName>
    <alternativeName>
        <fullName evidence="9">p-aminobenzoic acid synthase</fullName>
    </alternativeName>
</protein>
<dbReference type="GO" id="GO:0046820">
    <property type="term" value="F:4-amino-4-deoxychorismate synthase activity"/>
    <property type="evidence" value="ECO:0007669"/>
    <property type="project" value="UniProtKB-EC"/>
</dbReference>
<dbReference type="InterPro" id="IPR015890">
    <property type="entry name" value="Chorismate_C"/>
</dbReference>
<organism evidence="14 15">
    <name type="scientific">Periconia digitata</name>
    <dbReference type="NCBI Taxonomy" id="1303443"/>
    <lineage>
        <taxon>Eukaryota</taxon>
        <taxon>Fungi</taxon>
        <taxon>Dikarya</taxon>
        <taxon>Ascomycota</taxon>
        <taxon>Pezizomycotina</taxon>
        <taxon>Dothideomycetes</taxon>
        <taxon>Pleosporomycetidae</taxon>
        <taxon>Pleosporales</taxon>
        <taxon>Massarineae</taxon>
        <taxon>Periconiaceae</taxon>
        <taxon>Periconia</taxon>
    </lineage>
</organism>
<keyword evidence="7" id="KW-0315">Glutamine amidotransferase</keyword>
<evidence type="ECO:0000259" key="13">
    <source>
        <dbReference type="Pfam" id="PF04715"/>
    </source>
</evidence>
<dbReference type="InterPro" id="IPR029062">
    <property type="entry name" value="Class_I_gatase-like"/>
</dbReference>
<keyword evidence="5" id="KW-0808">Transferase</keyword>
<evidence type="ECO:0000256" key="3">
    <source>
        <dbReference type="ARBA" id="ARBA00005970"/>
    </source>
</evidence>
<dbReference type="PRINTS" id="PR00097">
    <property type="entry name" value="ANTSNTHASEII"/>
</dbReference>
<feature type="domain" description="Chorismate-utilising enzyme C-terminal" evidence="12">
    <location>
        <begin position="534"/>
        <end position="702"/>
    </location>
</feature>
<feature type="domain" description="Anthranilate synthase component I N-terminal" evidence="13">
    <location>
        <begin position="332"/>
        <end position="471"/>
    </location>
</feature>
<dbReference type="EMBL" id="CAOQHR010000004">
    <property type="protein sequence ID" value="CAI6333652.1"/>
    <property type="molecule type" value="Genomic_DNA"/>
</dbReference>
<dbReference type="Pfam" id="PF00425">
    <property type="entry name" value="Chorismate_bind"/>
    <property type="match status" value="2"/>
</dbReference>
<dbReference type="CDD" id="cd01743">
    <property type="entry name" value="GATase1_Anthranilate_Synthase"/>
    <property type="match status" value="1"/>
</dbReference>
<dbReference type="InterPro" id="IPR010117">
    <property type="entry name" value="PabB_fungal"/>
</dbReference>
<dbReference type="GO" id="GO:0046656">
    <property type="term" value="P:folic acid biosynthetic process"/>
    <property type="evidence" value="ECO:0007669"/>
    <property type="project" value="UniProtKB-KW"/>
</dbReference>
<dbReference type="Gene3D" id="3.60.120.10">
    <property type="entry name" value="Anthranilate synthase"/>
    <property type="match status" value="1"/>
</dbReference>
<dbReference type="GO" id="GO:0008153">
    <property type="term" value="P:4-aminobenzoate biosynthetic process"/>
    <property type="evidence" value="ECO:0007669"/>
    <property type="project" value="TreeGrafter"/>
</dbReference>
<evidence type="ECO:0000256" key="7">
    <source>
        <dbReference type="ARBA" id="ARBA00022962"/>
    </source>
</evidence>
<dbReference type="InterPro" id="IPR019999">
    <property type="entry name" value="Anth_synth_I-like"/>
</dbReference>
<dbReference type="SUPFAM" id="SSF52317">
    <property type="entry name" value="Class I glutamine amidotransferase-like"/>
    <property type="match status" value="1"/>
</dbReference>
<dbReference type="Pfam" id="PF00117">
    <property type="entry name" value="GATase"/>
    <property type="match status" value="1"/>
</dbReference>
<keyword evidence="15" id="KW-1185">Reference proteome</keyword>
<evidence type="ECO:0000256" key="4">
    <source>
        <dbReference type="ARBA" id="ARBA00013139"/>
    </source>
</evidence>
<dbReference type="AlphaFoldDB" id="A0A9W4XUS6"/>
<dbReference type="EC" id="2.6.1.85" evidence="4"/>
<reference evidence="14" key="1">
    <citation type="submission" date="2023-01" db="EMBL/GenBank/DDBJ databases">
        <authorList>
            <person name="Van Ghelder C."/>
            <person name="Rancurel C."/>
        </authorList>
    </citation>
    <scope>NUCLEOTIDE SEQUENCE</scope>
    <source>
        <strain evidence="14">CNCM I-4278</strain>
    </source>
</reference>
<dbReference type="PANTHER" id="PTHR11236:SF18">
    <property type="entry name" value="AMINODEOXYCHORISMATE SYNTHASE"/>
    <property type="match status" value="1"/>
</dbReference>
<dbReference type="InterPro" id="IPR005801">
    <property type="entry name" value="ADC_synthase"/>
</dbReference>
<evidence type="ECO:0000259" key="12">
    <source>
        <dbReference type="Pfam" id="PF00425"/>
    </source>
</evidence>
<evidence type="ECO:0000313" key="14">
    <source>
        <dbReference type="EMBL" id="CAI6333652.1"/>
    </source>
</evidence>
<dbReference type="InterPro" id="IPR006805">
    <property type="entry name" value="Anth_synth_I_N"/>
</dbReference>
<evidence type="ECO:0000256" key="6">
    <source>
        <dbReference type="ARBA" id="ARBA00022909"/>
    </source>
</evidence>
<dbReference type="InterPro" id="IPR006221">
    <property type="entry name" value="TrpG/PapA_dom"/>
</dbReference>
<dbReference type="NCBIfam" id="TIGR01823">
    <property type="entry name" value="PabB-fungal"/>
    <property type="match status" value="1"/>
</dbReference>
<dbReference type="GO" id="GO:0000162">
    <property type="term" value="P:L-tryptophan biosynthetic process"/>
    <property type="evidence" value="ECO:0007669"/>
    <property type="project" value="TreeGrafter"/>
</dbReference>
<feature type="domain" description="Chorismate-utilising enzyme C-terminal" evidence="12">
    <location>
        <begin position="738"/>
        <end position="844"/>
    </location>
</feature>
<keyword evidence="6" id="KW-0289">Folate biosynthesis</keyword>
<dbReference type="PRINTS" id="PR00096">
    <property type="entry name" value="GATASE"/>
</dbReference>
<evidence type="ECO:0000256" key="2">
    <source>
        <dbReference type="ARBA" id="ARBA00005009"/>
    </source>
</evidence>